<dbReference type="InterPro" id="IPR052017">
    <property type="entry name" value="TSUP"/>
</dbReference>
<dbReference type="InterPro" id="IPR002781">
    <property type="entry name" value="TM_pro_TauE-like"/>
</dbReference>
<evidence type="ECO:0000256" key="6">
    <source>
        <dbReference type="ARBA" id="ARBA00022989"/>
    </source>
</evidence>
<reference evidence="9" key="1">
    <citation type="journal article" date="2021" name="PeerJ">
        <title>Extensive microbial diversity within the chicken gut microbiome revealed by metagenomics and culture.</title>
        <authorList>
            <person name="Gilroy R."/>
            <person name="Ravi A."/>
            <person name="Getino M."/>
            <person name="Pursley I."/>
            <person name="Horton D.L."/>
            <person name="Alikhan N.F."/>
            <person name="Baker D."/>
            <person name="Gharbi K."/>
            <person name="Hall N."/>
            <person name="Watson M."/>
            <person name="Adriaenssens E.M."/>
            <person name="Foster-Nyarko E."/>
            <person name="Jarju S."/>
            <person name="Secka A."/>
            <person name="Antonio M."/>
            <person name="Oren A."/>
            <person name="Chaudhuri R.R."/>
            <person name="La Ragione R."/>
            <person name="Hildebrand F."/>
            <person name="Pallen M.J."/>
        </authorList>
    </citation>
    <scope>NUCLEOTIDE SEQUENCE</scope>
    <source>
        <strain evidence="9">ChiGjej2B2-19336</strain>
    </source>
</reference>
<dbReference type="EMBL" id="DYZA01000002">
    <property type="protein sequence ID" value="HJD96031.1"/>
    <property type="molecule type" value="Genomic_DNA"/>
</dbReference>
<feature type="transmembrane region" description="Helical" evidence="8">
    <location>
        <begin position="47"/>
        <end position="66"/>
    </location>
</feature>
<dbReference type="AlphaFoldDB" id="A0A921AUA4"/>
<keyword evidence="7 8" id="KW-0472">Membrane</keyword>
<evidence type="ECO:0000256" key="1">
    <source>
        <dbReference type="ARBA" id="ARBA00004651"/>
    </source>
</evidence>
<dbReference type="PANTHER" id="PTHR30269">
    <property type="entry name" value="TRANSMEMBRANE PROTEIN YFCA"/>
    <property type="match status" value="1"/>
</dbReference>
<gene>
    <name evidence="9" type="ORF">K8W16_00050</name>
</gene>
<evidence type="ECO:0000256" key="8">
    <source>
        <dbReference type="RuleBase" id="RU363041"/>
    </source>
</evidence>
<evidence type="ECO:0000256" key="5">
    <source>
        <dbReference type="ARBA" id="ARBA00022692"/>
    </source>
</evidence>
<keyword evidence="3" id="KW-0813">Transport</keyword>
<evidence type="ECO:0000256" key="3">
    <source>
        <dbReference type="ARBA" id="ARBA00022448"/>
    </source>
</evidence>
<feature type="transmembrane region" description="Helical" evidence="8">
    <location>
        <begin position="78"/>
        <end position="99"/>
    </location>
</feature>
<keyword evidence="6 8" id="KW-1133">Transmembrane helix</keyword>
<comment type="subcellular location">
    <subcellularLocation>
        <location evidence="1 8">Cell membrane</location>
        <topology evidence="1 8">Multi-pass membrane protein</topology>
    </subcellularLocation>
</comment>
<evidence type="ECO:0000256" key="2">
    <source>
        <dbReference type="ARBA" id="ARBA00009142"/>
    </source>
</evidence>
<keyword evidence="4 8" id="KW-1003">Cell membrane</keyword>
<evidence type="ECO:0000313" key="10">
    <source>
        <dbReference type="Proteomes" id="UP000698963"/>
    </source>
</evidence>
<organism evidence="9 10">
    <name type="scientific">Mailhella massiliensis</name>
    <dbReference type="NCBI Taxonomy" id="1903261"/>
    <lineage>
        <taxon>Bacteria</taxon>
        <taxon>Pseudomonadati</taxon>
        <taxon>Thermodesulfobacteriota</taxon>
        <taxon>Desulfovibrionia</taxon>
        <taxon>Desulfovibrionales</taxon>
        <taxon>Desulfovibrionaceae</taxon>
        <taxon>Mailhella</taxon>
    </lineage>
</organism>
<evidence type="ECO:0000256" key="7">
    <source>
        <dbReference type="ARBA" id="ARBA00023136"/>
    </source>
</evidence>
<feature type="transmembrane region" description="Helical" evidence="8">
    <location>
        <begin position="235"/>
        <end position="252"/>
    </location>
</feature>
<dbReference type="Proteomes" id="UP000698963">
    <property type="component" value="Unassembled WGS sequence"/>
</dbReference>
<dbReference type="PANTHER" id="PTHR30269:SF0">
    <property type="entry name" value="MEMBRANE TRANSPORTER PROTEIN YFCA-RELATED"/>
    <property type="match status" value="1"/>
</dbReference>
<accession>A0A921AUA4</accession>
<dbReference type="GO" id="GO:0005886">
    <property type="term" value="C:plasma membrane"/>
    <property type="evidence" value="ECO:0007669"/>
    <property type="project" value="UniProtKB-SubCell"/>
</dbReference>
<sequence length="254" mass="26384">METSLAILLVLCLFFFLAGFVDSVAGGGGLISTPAMLLCGISPHAALGTGKFASTLGSLTSLWTFARNHLVVMRIAPAGFASAFAGGMAGSALALHVPADLLGKVLIFLLPVGMAISLFSGRLVSEEGELPEKGLWARVFLMGFLIGAYDGFFGPGTGSFFIIAQHLLLRMGLVKASATAKVFNLASNAGAFAVFATGGVTLFSLGVPLAAANIAGNQLGTRLAIRIGARMVRNFLYVTLSLLLSTLVYRFFLS</sequence>
<proteinExistence type="inferred from homology"/>
<comment type="caution">
    <text evidence="9">The sequence shown here is derived from an EMBL/GenBank/DDBJ whole genome shotgun (WGS) entry which is preliminary data.</text>
</comment>
<name>A0A921AUA4_9BACT</name>
<protein>
    <recommendedName>
        <fullName evidence="8">Probable membrane transporter protein</fullName>
    </recommendedName>
</protein>
<dbReference type="Pfam" id="PF01925">
    <property type="entry name" value="TauE"/>
    <property type="match status" value="1"/>
</dbReference>
<reference evidence="9" key="2">
    <citation type="submission" date="2021-09" db="EMBL/GenBank/DDBJ databases">
        <authorList>
            <person name="Gilroy R."/>
        </authorList>
    </citation>
    <scope>NUCLEOTIDE SEQUENCE</scope>
    <source>
        <strain evidence="9">ChiGjej2B2-19336</strain>
    </source>
</reference>
<feature type="transmembrane region" description="Helical" evidence="8">
    <location>
        <begin position="105"/>
        <end position="124"/>
    </location>
</feature>
<feature type="transmembrane region" description="Helical" evidence="8">
    <location>
        <begin position="189"/>
        <end position="214"/>
    </location>
</feature>
<dbReference type="RefSeq" id="WP_304120079.1">
    <property type="nucleotide sequence ID" value="NZ_DYZA01000002.1"/>
</dbReference>
<comment type="similarity">
    <text evidence="2 8">Belongs to the 4-toluene sulfonate uptake permease (TSUP) (TC 2.A.102) family.</text>
</comment>
<keyword evidence="5 8" id="KW-0812">Transmembrane</keyword>
<evidence type="ECO:0000256" key="4">
    <source>
        <dbReference type="ARBA" id="ARBA00022475"/>
    </source>
</evidence>
<evidence type="ECO:0000313" key="9">
    <source>
        <dbReference type="EMBL" id="HJD96031.1"/>
    </source>
</evidence>
<feature type="transmembrane region" description="Helical" evidence="8">
    <location>
        <begin position="136"/>
        <end position="169"/>
    </location>
</feature>